<keyword evidence="2" id="KW-1185">Reference proteome</keyword>
<dbReference type="OrthoDB" id="6226546at2759"/>
<evidence type="ECO:0000313" key="3">
    <source>
        <dbReference type="WBParaSite" id="TASK_0000968901-mRNA-1"/>
    </source>
</evidence>
<reference evidence="1 2" key="2">
    <citation type="submission" date="2018-11" db="EMBL/GenBank/DDBJ databases">
        <authorList>
            <consortium name="Pathogen Informatics"/>
        </authorList>
    </citation>
    <scope>NUCLEOTIDE SEQUENCE [LARGE SCALE GENOMIC DNA]</scope>
</reference>
<organism evidence="3">
    <name type="scientific">Taenia asiatica</name>
    <name type="common">Asian tapeworm</name>
    <dbReference type="NCBI Taxonomy" id="60517"/>
    <lineage>
        <taxon>Eukaryota</taxon>
        <taxon>Metazoa</taxon>
        <taxon>Spiralia</taxon>
        <taxon>Lophotrochozoa</taxon>
        <taxon>Platyhelminthes</taxon>
        <taxon>Cestoda</taxon>
        <taxon>Eucestoda</taxon>
        <taxon>Cyclophyllidea</taxon>
        <taxon>Taeniidae</taxon>
        <taxon>Taenia</taxon>
    </lineage>
</organism>
<name>A0A0R3WFP6_TAEAS</name>
<proteinExistence type="predicted"/>
<evidence type="ECO:0000313" key="2">
    <source>
        <dbReference type="Proteomes" id="UP000282613"/>
    </source>
</evidence>
<accession>A0A0R3WFP6</accession>
<sequence>MERLAKFLKIDICKRLNGLDIANLVEAMPSMKCILDSLTIKRILPDYVRQLDWVDAKLYRLFHSALVLTEEQTASETTILRKAIRYYHEDRQSRASRLQQGLPLHNRTIHVLSTECLTADSRTLQPLILAHFVIEQGGIHYHTHNFGKEMNYYLRKLQTAFICKFDIVMYIMNFTMQRHAGRIQWYLLKRLMTTIADIASERMLRPPILLILQVEPEQTEGSMSARGHFGCLIGNLQRLIDGISRDGVASLVSADSCELWRVWRIHQRGEMLVNIVEALQWAKLQIATSGSEGSG</sequence>
<reference evidence="3" key="1">
    <citation type="submission" date="2017-02" db="UniProtKB">
        <authorList>
            <consortium name="WormBaseParasite"/>
        </authorList>
    </citation>
    <scope>IDENTIFICATION</scope>
</reference>
<protein>
    <submittedName>
        <fullName evidence="3">CRAL-TRIO domain-containing protein</fullName>
    </submittedName>
</protein>
<gene>
    <name evidence="1" type="ORF">TASK_LOCUS9690</name>
</gene>
<dbReference type="EMBL" id="UYRS01019362">
    <property type="protein sequence ID" value="VDK44894.1"/>
    <property type="molecule type" value="Genomic_DNA"/>
</dbReference>
<dbReference type="AlphaFoldDB" id="A0A0R3WFP6"/>
<dbReference type="WBParaSite" id="TASK_0000968901-mRNA-1">
    <property type="protein sequence ID" value="TASK_0000968901-mRNA-1"/>
    <property type="gene ID" value="TASK_0000968901"/>
</dbReference>
<evidence type="ECO:0000313" key="1">
    <source>
        <dbReference type="EMBL" id="VDK44894.1"/>
    </source>
</evidence>
<dbReference type="Proteomes" id="UP000282613">
    <property type="component" value="Unassembled WGS sequence"/>
</dbReference>